<sequence length="158" mass="18016">MATSTWELEIIEELDSFCLKLEEKIYKKQQQVEASKKKYELETKLAQEMKINSELTQQLAELSRRGGELERVCATFESLTIAESDRHRLDNAKEMYQVAKEITGLRLDFSASANIAKGYVKNEARRLLQPFEHEAGDSETLWTLIKNTATPGGAVVKF</sequence>
<comment type="caution">
    <text evidence="2">The sequence shown here is derived from an EMBL/GenBank/DDBJ whole genome shotgun (WGS) entry which is preliminary data.</text>
</comment>
<accession>A0A8S3XLS2</accession>
<name>A0A8S3XLS2_PARAO</name>
<evidence type="ECO:0000256" key="1">
    <source>
        <dbReference type="SAM" id="Coils"/>
    </source>
</evidence>
<gene>
    <name evidence="2" type="ORF">PAPOLLO_LOCUS19435</name>
</gene>
<dbReference type="OrthoDB" id="6349744at2759"/>
<reference evidence="2" key="1">
    <citation type="submission" date="2021-04" db="EMBL/GenBank/DDBJ databases">
        <authorList>
            <person name="Tunstrom K."/>
        </authorList>
    </citation>
    <scope>NUCLEOTIDE SEQUENCE</scope>
</reference>
<evidence type="ECO:0000313" key="2">
    <source>
        <dbReference type="EMBL" id="CAG5030308.1"/>
    </source>
</evidence>
<feature type="coiled-coil region" evidence="1">
    <location>
        <begin position="45"/>
        <end position="72"/>
    </location>
</feature>
<dbReference type="EMBL" id="CAJQZP010001208">
    <property type="protein sequence ID" value="CAG5030308.1"/>
    <property type="molecule type" value="Genomic_DNA"/>
</dbReference>
<dbReference type="Proteomes" id="UP000691718">
    <property type="component" value="Unassembled WGS sequence"/>
</dbReference>
<keyword evidence="3" id="KW-1185">Reference proteome</keyword>
<proteinExistence type="predicted"/>
<dbReference type="AlphaFoldDB" id="A0A8S3XLS2"/>
<organism evidence="2 3">
    <name type="scientific">Parnassius apollo</name>
    <name type="common">Apollo butterfly</name>
    <name type="synonym">Papilio apollo</name>
    <dbReference type="NCBI Taxonomy" id="110799"/>
    <lineage>
        <taxon>Eukaryota</taxon>
        <taxon>Metazoa</taxon>
        <taxon>Ecdysozoa</taxon>
        <taxon>Arthropoda</taxon>
        <taxon>Hexapoda</taxon>
        <taxon>Insecta</taxon>
        <taxon>Pterygota</taxon>
        <taxon>Neoptera</taxon>
        <taxon>Endopterygota</taxon>
        <taxon>Lepidoptera</taxon>
        <taxon>Glossata</taxon>
        <taxon>Ditrysia</taxon>
        <taxon>Papilionoidea</taxon>
        <taxon>Papilionidae</taxon>
        <taxon>Parnassiinae</taxon>
        <taxon>Parnassini</taxon>
        <taxon>Parnassius</taxon>
        <taxon>Parnassius</taxon>
    </lineage>
</organism>
<keyword evidence="1" id="KW-0175">Coiled coil</keyword>
<protein>
    <submittedName>
        <fullName evidence="2">(apollo) hypothetical protein</fullName>
    </submittedName>
</protein>
<evidence type="ECO:0000313" key="3">
    <source>
        <dbReference type="Proteomes" id="UP000691718"/>
    </source>
</evidence>